<dbReference type="PANTHER" id="PTHR24096">
    <property type="entry name" value="LONG-CHAIN-FATTY-ACID--COA LIGASE"/>
    <property type="match status" value="1"/>
</dbReference>
<dbReference type="OrthoDB" id="9803968at2"/>
<feature type="domain" description="AMP-binding enzyme C-terminal" evidence="7">
    <location>
        <begin position="428"/>
        <end position="503"/>
    </location>
</feature>
<dbReference type="PANTHER" id="PTHR24096:SF267">
    <property type="entry name" value="MALONATE--COA LIGASE ACSF3, MITOCHONDRIAL"/>
    <property type="match status" value="1"/>
</dbReference>
<proteinExistence type="inferred from homology"/>
<evidence type="ECO:0000256" key="5">
    <source>
        <dbReference type="ARBA" id="ARBA00067668"/>
    </source>
</evidence>
<dbReference type="CDD" id="cd17631">
    <property type="entry name" value="FACL_FadD13-like"/>
    <property type="match status" value="1"/>
</dbReference>
<keyword evidence="9" id="KW-1185">Reference proteome</keyword>
<keyword evidence="2" id="KW-0436">Ligase</keyword>
<evidence type="ECO:0000259" key="7">
    <source>
        <dbReference type="Pfam" id="PF13193"/>
    </source>
</evidence>
<evidence type="ECO:0000256" key="2">
    <source>
        <dbReference type="ARBA" id="ARBA00022598"/>
    </source>
</evidence>
<dbReference type="InterPro" id="IPR025110">
    <property type="entry name" value="AMP-bd_C"/>
</dbReference>
<name>A0A2M9G7B4_9PROT</name>
<dbReference type="Gene3D" id="3.30.300.30">
    <property type="match status" value="1"/>
</dbReference>
<comment type="catalytic activity">
    <reaction evidence="3">
        <text>3-(methylsulfanyl)propanoate + ATP + CoA = 3-(methylsulfanyl)propanoyl-CoA + AMP + diphosphate</text>
        <dbReference type="Rhea" id="RHEA:43052"/>
        <dbReference type="ChEBI" id="CHEBI:30616"/>
        <dbReference type="ChEBI" id="CHEBI:33019"/>
        <dbReference type="ChEBI" id="CHEBI:49016"/>
        <dbReference type="ChEBI" id="CHEBI:57287"/>
        <dbReference type="ChEBI" id="CHEBI:82815"/>
        <dbReference type="ChEBI" id="CHEBI:456215"/>
        <dbReference type="EC" id="6.2.1.44"/>
    </reaction>
    <physiologicalReaction direction="left-to-right" evidence="3">
        <dbReference type="Rhea" id="RHEA:43053"/>
    </physiologicalReaction>
</comment>
<dbReference type="SUPFAM" id="SSF56801">
    <property type="entry name" value="Acetyl-CoA synthetase-like"/>
    <property type="match status" value="1"/>
</dbReference>
<dbReference type="EMBL" id="PHIG01000004">
    <property type="protein sequence ID" value="PJK31609.1"/>
    <property type="molecule type" value="Genomic_DNA"/>
</dbReference>
<evidence type="ECO:0000256" key="1">
    <source>
        <dbReference type="ARBA" id="ARBA00006432"/>
    </source>
</evidence>
<dbReference type="NCBIfam" id="NF004837">
    <property type="entry name" value="PRK06187.1"/>
    <property type="match status" value="1"/>
</dbReference>
<dbReference type="Proteomes" id="UP000229498">
    <property type="component" value="Unassembled WGS sequence"/>
</dbReference>
<dbReference type="RefSeq" id="WP_109794434.1">
    <property type="nucleotide sequence ID" value="NZ_PHIG01000004.1"/>
</dbReference>
<dbReference type="InterPro" id="IPR045851">
    <property type="entry name" value="AMP-bd_C_sf"/>
</dbReference>
<comment type="caution">
    <text evidence="8">The sequence shown here is derived from an EMBL/GenBank/DDBJ whole genome shotgun (WGS) entry which is preliminary data.</text>
</comment>
<dbReference type="AlphaFoldDB" id="A0A2M9G7B4"/>
<accession>A0A2M9G7B4</accession>
<dbReference type="GO" id="GO:0016405">
    <property type="term" value="F:CoA-ligase activity"/>
    <property type="evidence" value="ECO:0007669"/>
    <property type="project" value="TreeGrafter"/>
</dbReference>
<evidence type="ECO:0000256" key="4">
    <source>
        <dbReference type="ARBA" id="ARBA00066616"/>
    </source>
</evidence>
<dbReference type="InterPro" id="IPR000873">
    <property type="entry name" value="AMP-dep_synth/lig_dom"/>
</dbReference>
<sequence>MSGMKNVADVLRGHAKTRGDKIALVYRGRETDFATLDRRASRVANGLIAAGVKPQQRVALLTRNCDQFMELYYGCAKANAVIVPVNFRLAGPEIAYIVNDAGAEVFFVGEGFAELAAENMADMPKVRQVVSLEGEGGYEDYAAWRDRQSGADPMVDNDPDDIASQLYSSGTTGHPKGVQLSHQSGLNLWPLLADPNEPAYGRWSEADVNLVCMPLYHVGGLNNALAGLYVGARTVIMAEAVPAEILKLIPEQRVTKSFLVPALILFLLQTPGCRDTDFSSLDEIWYGAAPIPVELLKQALEVFGPVFGQAYGMTESNGGGVYMPKADHDLSKPERLKSCGKPAPGYEVKVVDEDGNEVPTGEVGEIILKSNTLMAGYWNLPEATAKTLRDGWLWSGDAGYFDDEGFLYIYDRVKDMIISGGENIYPAEIESALFGHPAIADVAIIGVPDERWGEAVKAVVVKKPDAALSEAEVIDYARQRIAHYKCPKSVDFVDELPRNPTGKILKRELRKPYWEEIGRQVS</sequence>
<gene>
    <name evidence="8" type="ORF">CVT23_00710</name>
</gene>
<dbReference type="FunFam" id="3.30.300.30:FF:000008">
    <property type="entry name" value="2,3-dihydroxybenzoate-AMP ligase"/>
    <property type="match status" value="1"/>
</dbReference>
<organism evidence="8 9">
    <name type="scientific">Minwuia thermotolerans</name>
    <dbReference type="NCBI Taxonomy" id="2056226"/>
    <lineage>
        <taxon>Bacteria</taxon>
        <taxon>Pseudomonadati</taxon>
        <taxon>Pseudomonadota</taxon>
        <taxon>Alphaproteobacteria</taxon>
        <taxon>Minwuiales</taxon>
        <taxon>Minwuiaceae</taxon>
        <taxon>Minwuia</taxon>
    </lineage>
</organism>
<protein>
    <recommendedName>
        <fullName evidence="5">3-methylmercaptopropionyl-CoA ligase</fullName>
        <ecNumber evidence="4">6.2.1.44</ecNumber>
    </recommendedName>
</protein>
<dbReference type="InterPro" id="IPR042099">
    <property type="entry name" value="ANL_N_sf"/>
</dbReference>
<evidence type="ECO:0000313" key="8">
    <source>
        <dbReference type="EMBL" id="PJK31609.1"/>
    </source>
</evidence>
<feature type="domain" description="AMP-dependent synthetase/ligase" evidence="6">
    <location>
        <begin position="14"/>
        <end position="378"/>
    </location>
</feature>
<dbReference type="Pfam" id="PF00501">
    <property type="entry name" value="AMP-binding"/>
    <property type="match status" value="1"/>
</dbReference>
<evidence type="ECO:0000256" key="3">
    <source>
        <dbReference type="ARBA" id="ARBA00051915"/>
    </source>
</evidence>
<evidence type="ECO:0000259" key="6">
    <source>
        <dbReference type="Pfam" id="PF00501"/>
    </source>
</evidence>
<comment type="similarity">
    <text evidence="1">Belongs to the ATP-dependent AMP-binding enzyme family.</text>
</comment>
<dbReference type="Pfam" id="PF13193">
    <property type="entry name" value="AMP-binding_C"/>
    <property type="match status" value="1"/>
</dbReference>
<reference evidence="8 9" key="1">
    <citation type="submission" date="2017-11" db="EMBL/GenBank/DDBJ databases">
        <title>Draft genome sequence of Rhizobiales bacterium SY3-13.</title>
        <authorList>
            <person name="Sun C."/>
        </authorList>
    </citation>
    <scope>NUCLEOTIDE SEQUENCE [LARGE SCALE GENOMIC DNA]</scope>
    <source>
        <strain evidence="8 9">SY3-13</strain>
    </source>
</reference>
<evidence type="ECO:0000313" key="9">
    <source>
        <dbReference type="Proteomes" id="UP000229498"/>
    </source>
</evidence>
<dbReference type="Gene3D" id="3.40.50.12780">
    <property type="entry name" value="N-terminal domain of ligase-like"/>
    <property type="match status" value="1"/>
</dbReference>
<dbReference type="EC" id="6.2.1.44" evidence="4"/>